<dbReference type="RefSeq" id="WP_115976331.1">
    <property type="nucleotide sequence ID" value="NZ_NOJZ02000061.1"/>
</dbReference>
<protein>
    <submittedName>
        <fullName evidence="1">Uncharacterized protein</fullName>
    </submittedName>
</protein>
<gene>
    <name evidence="1" type="ORF">CHF27_013475</name>
</gene>
<name>A0A371IPN6_9FIRM</name>
<dbReference type="EMBL" id="NOJZ02000061">
    <property type="protein sequence ID" value="RDY22432.1"/>
    <property type="molecule type" value="Genomic_DNA"/>
</dbReference>
<proteinExistence type="predicted"/>
<keyword evidence="2" id="KW-1185">Reference proteome</keyword>
<evidence type="ECO:0000313" key="1">
    <source>
        <dbReference type="EMBL" id="RDY22432.1"/>
    </source>
</evidence>
<dbReference type="AlphaFoldDB" id="A0A371IPN6"/>
<organism evidence="1 2">
    <name type="scientific">Romboutsia maritimum</name>
    <dbReference type="NCBI Taxonomy" id="2020948"/>
    <lineage>
        <taxon>Bacteria</taxon>
        <taxon>Bacillati</taxon>
        <taxon>Bacillota</taxon>
        <taxon>Clostridia</taxon>
        <taxon>Peptostreptococcales</taxon>
        <taxon>Peptostreptococcaceae</taxon>
        <taxon>Romboutsia</taxon>
    </lineage>
</organism>
<evidence type="ECO:0000313" key="2">
    <source>
        <dbReference type="Proteomes" id="UP000243494"/>
    </source>
</evidence>
<reference evidence="1 2" key="1">
    <citation type="journal article" date="2017" name="Genome Announc.">
        <title>Draft Genome Sequence of Romboutsia maritimum sp. nov. Strain CCRI-22766(T), Isolated from Coastal Estuarine Mud.</title>
        <authorList>
            <person name="Maheux A.F."/>
            <person name="Boudreau D.K."/>
            <person name="Berube E."/>
            <person name="Boissinot M."/>
            <person name="Raymond F."/>
            <person name="Brodeur S."/>
            <person name="Corbeil J."/>
            <person name="Brightwell G."/>
            <person name="Broda D."/>
            <person name="Omar R.F."/>
            <person name="Bergeron M.G."/>
        </authorList>
    </citation>
    <scope>NUCLEOTIDE SEQUENCE [LARGE SCALE GENOMIC DNA]</scope>
    <source>
        <strain evidence="1 2">CCRI-22766</strain>
    </source>
</reference>
<sequence length="215" mass="25633">MIQIIKKEYKELDKAIRDINKLAIQYDYFKDYNIITSPINSNYIVLLKYDVPKNYNCISTLDLAKIKAKGSFHVLKFNYMIEFLDKKLEEQSWSKYIECKVYNDKLIEIFVNFGMKDFGNIVKFNYIDDGIFKNKYIKVCLNEFKFCSYLGSEVCKERNTFICENIDYKVIYDHIINVYFQRGYLLNTDGLEHFKKTLKMVCNLINERNLNSSIS</sequence>
<dbReference type="Proteomes" id="UP000243494">
    <property type="component" value="Unassembled WGS sequence"/>
</dbReference>
<dbReference type="OrthoDB" id="9889914at2"/>
<accession>A0A371IPN6</accession>
<comment type="caution">
    <text evidence="1">The sequence shown here is derived from an EMBL/GenBank/DDBJ whole genome shotgun (WGS) entry which is preliminary data.</text>
</comment>